<keyword evidence="10" id="KW-1185">Reference proteome</keyword>
<reference evidence="7 9" key="1">
    <citation type="submission" date="2016-11" db="EMBL/GenBank/DDBJ databases">
        <authorList>
            <person name="Jaros S."/>
            <person name="Januszkiewicz K."/>
            <person name="Wedrychowicz H."/>
        </authorList>
    </citation>
    <scope>NUCLEOTIDE SEQUENCE [LARGE SCALE GENOMIC DNA]</scope>
    <source>
        <strain evidence="7 9">DSM 784</strain>
    </source>
</reference>
<dbReference type="Pfam" id="PF00703">
    <property type="entry name" value="Glyco_hydro_2"/>
    <property type="match status" value="1"/>
</dbReference>
<evidence type="ECO:0000256" key="3">
    <source>
        <dbReference type="ARBA" id="ARBA00023295"/>
    </source>
</evidence>
<evidence type="ECO:0000313" key="10">
    <source>
        <dbReference type="Proteomes" id="UP001326715"/>
    </source>
</evidence>
<keyword evidence="2 8" id="KW-0378">Hydrolase</keyword>
<name>A0A1K1MUH7_9BACT</name>
<dbReference type="GO" id="GO:0004553">
    <property type="term" value="F:hydrolase activity, hydrolyzing O-glycosyl compounds"/>
    <property type="evidence" value="ECO:0007669"/>
    <property type="project" value="InterPro"/>
</dbReference>
<dbReference type="InterPro" id="IPR051913">
    <property type="entry name" value="GH2_Domain-Containing"/>
</dbReference>
<dbReference type="InterPro" id="IPR036156">
    <property type="entry name" value="Beta-gal/glucu_dom_sf"/>
</dbReference>
<proteinExistence type="inferred from homology"/>
<comment type="similarity">
    <text evidence="1">Belongs to the glycosyl hydrolase 2 family.</text>
</comment>
<keyword evidence="3" id="KW-0326">Glycosidase</keyword>
<organism evidence="7 9">
    <name type="scientific">Chitinophaga sancti</name>
    <dbReference type="NCBI Taxonomy" id="1004"/>
    <lineage>
        <taxon>Bacteria</taxon>
        <taxon>Pseudomonadati</taxon>
        <taxon>Bacteroidota</taxon>
        <taxon>Chitinophagia</taxon>
        <taxon>Chitinophagales</taxon>
        <taxon>Chitinophagaceae</taxon>
        <taxon>Chitinophaga</taxon>
    </lineage>
</organism>
<dbReference type="Pfam" id="PF02837">
    <property type="entry name" value="Glyco_hydro_2_N"/>
    <property type="match status" value="1"/>
</dbReference>
<evidence type="ECO:0000259" key="6">
    <source>
        <dbReference type="Pfam" id="PF02837"/>
    </source>
</evidence>
<reference evidence="8 10" key="2">
    <citation type="submission" date="2023-11" db="EMBL/GenBank/DDBJ databases">
        <title>MicrobeMod: A computational toolkit for identifying prokaryotic methylation and restriction-modification with nanopore sequencing.</title>
        <authorList>
            <person name="Crits-Christoph A."/>
            <person name="Kang S.C."/>
            <person name="Lee H."/>
            <person name="Ostrov N."/>
        </authorList>
    </citation>
    <scope>NUCLEOTIDE SEQUENCE [LARGE SCALE GENOMIC DNA]</scope>
    <source>
        <strain evidence="8 10">ATCC 23090</strain>
    </source>
</reference>
<dbReference type="Proteomes" id="UP001326715">
    <property type="component" value="Chromosome"/>
</dbReference>
<dbReference type="Pfam" id="PF02836">
    <property type="entry name" value="Glyco_hydro_2_C"/>
    <property type="match status" value="1"/>
</dbReference>
<dbReference type="InterPro" id="IPR013783">
    <property type="entry name" value="Ig-like_fold"/>
</dbReference>
<accession>A0A1K1MUH7</accession>
<dbReference type="InterPro" id="IPR017853">
    <property type="entry name" value="GH"/>
</dbReference>
<protein>
    <submittedName>
        <fullName evidence="7">Beta-glucuronidase</fullName>
    </submittedName>
    <submittedName>
        <fullName evidence="8">Glycoside hydrolase family 2 TIM barrel-domain containing protein</fullName>
    </submittedName>
</protein>
<dbReference type="EMBL" id="CP140154">
    <property type="protein sequence ID" value="WQG91374.1"/>
    <property type="molecule type" value="Genomic_DNA"/>
</dbReference>
<dbReference type="SUPFAM" id="SSF49303">
    <property type="entry name" value="beta-Galactosidase/glucuronidase domain"/>
    <property type="match status" value="1"/>
</dbReference>
<dbReference type="Proteomes" id="UP000183788">
    <property type="component" value="Unassembled WGS sequence"/>
</dbReference>
<sequence>MRLICLLICMPFLLFGQRKNDHSLNSEWRFAADPVKVGEQEHWQDTAFASGSFDKVKVPHCFSTDPRCFFYTGTAWYFKQFTGSVSGDEHVFLRFDAIFYQSKVWLNGVLLGTHEGGYTPFEFDVTTLLKTRNTLAVQVDNSWDTTTIPGAKTYAPYSSAAQRQVFPWINYGGITRPVHLISKPAVHISNTKITATPDGAVHIKAFVRNSGKTPANVKLNVNVLKYKFSSYEVKVAAGASETVELSGTLPAAEINLWSPDAPNLYTAIISCGKDTVQPRFGFRKVELRGTKLLLNGEPIKMGGCNRPLDYPGYGSMDPQEVLAKDLTMIKSAGMELSRISHYPVSEALLEWADEHGLLIIEEAGNWQMTGKQMNDTSMRRKYQSQLREMMERDWNHPCVIAYSVGNEFQSQSEEGKSWVRDMSAYVKTLDNTRLITFASMLLGHEELTKAEDEASQYVDFVSANIYSNHLKVLQHIHQLYPDKPVYVSEFGIRTDAVKSEEERIAHLQKAMEDFRKCDYLIGASVWTFNDYFSRFPGTNPNGYRPWGLVEPDRTPRGMYLAWQEEFAPATIELIKNNGDHANIRITARKDFPAYTMKGYRLTCNGTSYTLNTLHPGESMLIDIPLAGATADITLIKPGGYTIMQKTLK</sequence>
<dbReference type="Gene3D" id="2.60.40.10">
    <property type="entry name" value="Immunoglobulins"/>
    <property type="match status" value="1"/>
</dbReference>
<dbReference type="STRING" id="1004.SAMN05661012_00902"/>
<gene>
    <name evidence="7" type="ORF">SAMN05661012_00902</name>
    <name evidence="8" type="ORF">SR876_07675</name>
</gene>
<dbReference type="OrthoDB" id="857501at2"/>
<dbReference type="InterPro" id="IPR006103">
    <property type="entry name" value="Glyco_hydro_2_cat"/>
</dbReference>
<dbReference type="EMBL" id="FPIZ01000002">
    <property type="protein sequence ID" value="SFW26763.1"/>
    <property type="molecule type" value="Genomic_DNA"/>
</dbReference>
<evidence type="ECO:0000313" key="9">
    <source>
        <dbReference type="Proteomes" id="UP000183788"/>
    </source>
</evidence>
<dbReference type="AlphaFoldDB" id="A0A1K1MUH7"/>
<dbReference type="RefSeq" id="WP_072357396.1">
    <property type="nucleotide sequence ID" value="NZ_CP139972.1"/>
</dbReference>
<feature type="domain" description="Glycoside hydrolase family 2 catalytic" evidence="5">
    <location>
        <begin position="285"/>
        <end position="531"/>
    </location>
</feature>
<dbReference type="PANTHER" id="PTHR42732:SF1">
    <property type="entry name" value="BETA-MANNOSIDASE"/>
    <property type="match status" value="1"/>
</dbReference>
<evidence type="ECO:0000313" key="8">
    <source>
        <dbReference type="EMBL" id="WQG91374.1"/>
    </source>
</evidence>
<dbReference type="PRINTS" id="PR00132">
    <property type="entry name" value="GLHYDRLASE2"/>
</dbReference>
<dbReference type="SUPFAM" id="SSF51445">
    <property type="entry name" value="(Trans)glycosidases"/>
    <property type="match status" value="1"/>
</dbReference>
<feature type="domain" description="Glycosyl hydrolases family 2 sugar binding" evidence="6">
    <location>
        <begin position="25"/>
        <end position="184"/>
    </location>
</feature>
<dbReference type="InterPro" id="IPR006104">
    <property type="entry name" value="Glyco_hydro_2_N"/>
</dbReference>
<evidence type="ECO:0000256" key="1">
    <source>
        <dbReference type="ARBA" id="ARBA00007401"/>
    </source>
</evidence>
<dbReference type="SUPFAM" id="SSF49785">
    <property type="entry name" value="Galactose-binding domain-like"/>
    <property type="match status" value="1"/>
</dbReference>
<evidence type="ECO:0000259" key="4">
    <source>
        <dbReference type="Pfam" id="PF00703"/>
    </source>
</evidence>
<dbReference type="PANTHER" id="PTHR42732">
    <property type="entry name" value="BETA-GALACTOSIDASE"/>
    <property type="match status" value="1"/>
</dbReference>
<dbReference type="InterPro" id="IPR006101">
    <property type="entry name" value="Glyco_hydro_2"/>
</dbReference>
<dbReference type="Gene3D" id="2.60.120.260">
    <property type="entry name" value="Galactose-binding domain-like"/>
    <property type="match status" value="1"/>
</dbReference>
<dbReference type="GO" id="GO:0005975">
    <property type="term" value="P:carbohydrate metabolic process"/>
    <property type="evidence" value="ECO:0007669"/>
    <property type="project" value="InterPro"/>
</dbReference>
<evidence type="ECO:0000259" key="5">
    <source>
        <dbReference type="Pfam" id="PF02836"/>
    </source>
</evidence>
<dbReference type="Gene3D" id="3.20.20.80">
    <property type="entry name" value="Glycosidases"/>
    <property type="match status" value="1"/>
</dbReference>
<dbReference type="InterPro" id="IPR006102">
    <property type="entry name" value="Ig-like_GH2"/>
</dbReference>
<dbReference type="InterPro" id="IPR008979">
    <property type="entry name" value="Galactose-bd-like_sf"/>
</dbReference>
<feature type="domain" description="Glycoside hydrolase family 2 immunoglobulin-like beta-sandwich" evidence="4">
    <location>
        <begin position="186"/>
        <end position="283"/>
    </location>
</feature>
<evidence type="ECO:0000313" key="7">
    <source>
        <dbReference type="EMBL" id="SFW26763.1"/>
    </source>
</evidence>
<evidence type="ECO:0000256" key="2">
    <source>
        <dbReference type="ARBA" id="ARBA00022801"/>
    </source>
</evidence>